<feature type="domain" description="Arginyl tRNA synthetase N-terminal" evidence="12">
    <location>
        <begin position="4"/>
        <end position="90"/>
    </location>
</feature>
<dbReference type="SMART" id="SM01016">
    <property type="entry name" value="Arg_tRNA_synt_N"/>
    <property type="match status" value="1"/>
</dbReference>
<dbReference type="Pfam" id="PF00750">
    <property type="entry name" value="tRNA-synt_1d"/>
    <property type="match status" value="1"/>
</dbReference>
<dbReference type="EC" id="6.1.1.19" evidence="9"/>
<dbReference type="SUPFAM" id="SSF47323">
    <property type="entry name" value="Anticodon-binding domain of a subclass of class I aminoacyl-tRNA synthetases"/>
    <property type="match status" value="1"/>
</dbReference>
<comment type="subcellular location">
    <subcellularLocation>
        <location evidence="9">Cytoplasm</location>
    </subcellularLocation>
</comment>
<evidence type="ECO:0000256" key="6">
    <source>
        <dbReference type="ARBA" id="ARBA00022917"/>
    </source>
</evidence>
<comment type="caution">
    <text evidence="13">The sequence shown here is derived from an EMBL/GenBank/DDBJ whole genome shotgun (WGS) entry which is preliminary data.</text>
</comment>
<dbReference type="InterPro" id="IPR036695">
    <property type="entry name" value="Arg-tRNA-synth_N_sf"/>
</dbReference>
<dbReference type="HAMAP" id="MF_00123">
    <property type="entry name" value="Arg_tRNA_synth"/>
    <property type="match status" value="1"/>
</dbReference>
<accession>A0ABT3BPK6</accession>
<keyword evidence="14" id="KW-1185">Reference proteome</keyword>
<sequence>MIIEKIKKIIDFALSKIGVTNHPYIIDKTSKINHGDFYTNIALTLSKQLKRKPMDIAEEIITLLNNEQELLKSNFLNVQISVPGFINFFIKPDDHNVLLNLIYQQKSDFPVFPKENKKYLVEYVSANPTGLLHIGHAANAVYGDLICALLKKCGYDVVSEYYVNDAGNQIDKLASSVLVRYLQSFQQQIELIDDAYHGQEIFSAADALRATYKEQFINLKLDEAFNIIDTQQAEILKNFCVKFFLSEIKKDLLSMRTEIQHYTSEKTIRQTDLIDQTLDKLKPYTYEHEKALWLKTTSFNDDKDRVLIKSNGSMTYFLPDIAYHYYKLQTHKPDLMINLFGTDHLGYITRLKAGVSCFGFNPDNLIILTSQIMKLTKNNEEFKLSKRSGQSLTIRDLIEVIGPNALRWFLGSSSINTHVVIDVDVALAKDNNNPLFYVQYAHARCFSLLDKNKDIVHQVNADLLVHEKERALLDQLHYFKKTISVAMQTFSMHKIANYLYELANLLHNYYANIKIIDRDNLPLTSARLGLIYAIKQVLKNGLALLKIPADDEMY</sequence>
<dbReference type="PRINTS" id="PR01038">
    <property type="entry name" value="TRNASYNTHARG"/>
</dbReference>
<dbReference type="InterPro" id="IPR009080">
    <property type="entry name" value="tRNAsynth_Ia_anticodon-bd"/>
</dbReference>
<evidence type="ECO:0000256" key="5">
    <source>
        <dbReference type="ARBA" id="ARBA00022840"/>
    </source>
</evidence>
<dbReference type="InterPro" id="IPR005148">
    <property type="entry name" value="Arg-tRNA-synth_N"/>
</dbReference>
<keyword evidence="7 9" id="KW-0030">Aminoacyl-tRNA synthetase</keyword>
<dbReference type="PANTHER" id="PTHR11956">
    <property type="entry name" value="ARGINYL-TRNA SYNTHETASE"/>
    <property type="match status" value="1"/>
</dbReference>
<evidence type="ECO:0000256" key="4">
    <source>
        <dbReference type="ARBA" id="ARBA00022741"/>
    </source>
</evidence>
<evidence type="ECO:0000256" key="10">
    <source>
        <dbReference type="RuleBase" id="RU363038"/>
    </source>
</evidence>
<name>A0ABT3BPK6_9BACT</name>
<evidence type="ECO:0000256" key="2">
    <source>
        <dbReference type="ARBA" id="ARBA00022490"/>
    </source>
</evidence>
<protein>
    <recommendedName>
        <fullName evidence="9">Arginine--tRNA ligase</fullName>
        <ecNumber evidence="9">6.1.1.19</ecNumber>
    </recommendedName>
    <alternativeName>
        <fullName evidence="9">Arginyl-tRNA synthetase</fullName>
        <shortName evidence="9">ArgRS</shortName>
    </alternativeName>
</protein>
<dbReference type="Gene3D" id="1.10.730.10">
    <property type="entry name" value="Isoleucyl-tRNA Synthetase, Domain 1"/>
    <property type="match status" value="1"/>
</dbReference>
<keyword evidence="4 9" id="KW-0547">Nucleotide-binding</keyword>
<dbReference type="RefSeq" id="WP_263817974.1">
    <property type="nucleotide sequence ID" value="NZ_JAOXHJ010000004.1"/>
</dbReference>
<dbReference type="SMART" id="SM00836">
    <property type="entry name" value="DALR_1"/>
    <property type="match status" value="1"/>
</dbReference>
<evidence type="ECO:0000259" key="11">
    <source>
        <dbReference type="SMART" id="SM00836"/>
    </source>
</evidence>
<dbReference type="PANTHER" id="PTHR11956:SF5">
    <property type="entry name" value="ARGININE--TRNA LIGASE, CYTOPLASMIC"/>
    <property type="match status" value="1"/>
</dbReference>
<evidence type="ECO:0000256" key="1">
    <source>
        <dbReference type="ARBA" id="ARBA00005594"/>
    </source>
</evidence>
<dbReference type="GO" id="GO:0004814">
    <property type="term" value="F:arginine-tRNA ligase activity"/>
    <property type="evidence" value="ECO:0007669"/>
    <property type="project" value="UniProtKB-EC"/>
</dbReference>
<keyword evidence="5 9" id="KW-0067">ATP-binding</keyword>
<dbReference type="EMBL" id="JAOXHJ010000004">
    <property type="protein sequence ID" value="MCV3754171.1"/>
    <property type="molecule type" value="Genomic_DNA"/>
</dbReference>
<dbReference type="NCBIfam" id="TIGR00456">
    <property type="entry name" value="argS"/>
    <property type="match status" value="1"/>
</dbReference>
<evidence type="ECO:0000313" key="13">
    <source>
        <dbReference type="EMBL" id="MCV3754171.1"/>
    </source>
</evidence>
<organism evidence="13 14">
    <name type="scientific">Ureaplasma zalophigenitalium</name>
    <dbReference type="NCBI Taxonomy" id="907723"/>
    <lineage>
        <taxon>Bacteria</taxon>
        <taxon>Bacillati</taxon>
        <taxon>Mycoplasmatota</taxon>
        <taxon>Mycoplasmoidales</taxon>
        <taxon>Mycoplasmoidaceae</taxon>
        <taxon>Ureaplasma</taxon>
    </lineage>
</organism>
<evidence type="ECO:0000256" key="8">
    <source>
        <dbReference type="ARBA" id="ARBA00049339"/>
    </source>
</evidence>
<dbReference type="SUPFAM" id="SSF55190">
    <property type="entry name" value="Arginyl-tRNA synthetase (ArgRS), N-terminal 'additional' domain"/>
    <property type="match status" value="1"/>
</dbReference>
<comment type="similarity">
    <text evidence="1 9 10">Belongs to the class-I aminoacyl-tRNA synthetase family.</text>
</comment>
<evidence type="ECO:0000313" key="14">
    <source>
        <dbReference type="Proteomes" id="UP001207252"/>
    </source>
</evidence>
<dbReference type="SUPFAM" id="SSF52374">
    <property type="entry name" value="Nucleotidylyl transferase"/>
    <property type="match status" value="1"/>
</dbReference>
<keyword evidence="3 9" id="KW-0436">Ligase</keyword>
<proteinExistence type="inferred from homology"/>
<keyword evidence="2 9" id="KW-0963">Cytoplasm</keyword>
<evidence type="ECO:0000256" key="7">
    <source>
        <dbReference type="ARBA" id="ARBA00023146"/>
    </source>
</evidence>
<dbReference type="Pfam" id="PF03485">
    <property type="entry name" value="Arg_tRNA_synt_N"/>
    <property type="match status" value="1"/>
</dbReference>
<comment type="subunit">
    <text evidence="9">Monomer.</text>
</comment>
<dbReference type="InterPro" id="IPR001412">
    <property type="entry name" value="aa-tRNA-synth_I_CS"/>
</dbReference>
<dbReference type="InterPro" id="IPR035684">
    <property type="entry name" value="ArgRS_core"/>
</dbReference>
<reference evidence="13 14" key="1">
    <citation type="journal article" date="2020" name="Int. J. Syst. Evol. Microbiol.">
        <title>Ureaplasma miroungigenitalium sp. nov. isolated from northern elephant seals (Mirounga angustirostris) and Ureaplasma zalophigenitalium sp. nov. isolated from California sea lions (Zalophus californianus).</title>
        <authorList>
            <person name="Volokhov D.V."/>
            <person name="Gulland F.M."/>
            <person name="Gao Y."/>
            <person name="Chizhikov V.E."/>
        </authorList>
    </citation>
    <scope>NUCLEOTIDE SEQUENCE [LARGE SCALE GENOMIC DNA]</scope>
    <source>
        <strain evidence="13 14">CSL7644-GEN</strain>
    </source>
</reference>
<dbReference type="Proteomes" id="UP001207252">
    <property type="component" value="Unassembled WGS sequence"/>
</dbReference>
<evidence type="ECO:0000256" key="9">
    <source>
        <dbReference type="HAMAP-Rule" id="MF_00123"/>
    </source>
</evidence>
<evidence type="ECO:0000256" key="3">
    <source>
        <dbReference type="ARBA" id="ARBA00022598"/>
    </source>
</evidence>
<dbReference type="InterPro" id="IPR014729">
    <property type="entry name" value="Rossmann-like_a/b/a_fold"/>
</dbReference>
<dbReference type="Gene3D" id="3.40.50.620">
    <property type="entry name" value="HUPs"/>
    <property type="match status" value="1"/>
</dbReference>
<dbReference type="Gene3D" id="3.30.1360.70">
    <property type="entry name" value="Arginyl tRNA synthetase N-terminal domain"/>
    <property type="match status" value="1"/>
</dbReference>
<gene>
    <name evidence="9 13" type="primary">argS</name>
    <name evidence="13" type="ORF">OF365_02170</name>
</gene>
<keyword evidence="6 9" id="KW-0648">Protein biosynthesis</keyword>
<dbReference type="InterPro" id="IPR001278">
    <property type="entry name" value="Arg-tRNA-ligase"/>
</dbReference>
<feature type="domain" description="DALR anticodon binding" evidence="11">
    <location>
        <begin position="438"/>
        <end position="553"/>
    </location>
</feature>
<comment type="catalytic activity">
    <reaction evidence="8 9">
        <text>tRNA(Arg) + L-arginine + ATP = L-arginyl-tRNA(Arg) + AMP + diphosphate</text>
        <dbReference type="Rhea" id="RHEA:20301"/>
        <dbReference type="Rhea" id="RHEA-COMP:9658"/>
        <dbReference type="Rhea" id="RHEA-COMP:9673"/>
        <dbReference type="ChEBI" id="CHEBI:30616"/>
        <dbReference type="ChEBI" id="CHEBI:32682"/>
        <dbReference type="ChEBI" id="CHEBI:33019"/>
        <dbReference type="ChEBI" id="CHEBI:78442"/>
        <dbReference type="ChEBI" id="CHEBI:78513"/>
        <dbReference type="ChEBI" id="CHEBI:456215"/>
        <dbReference type="EC" id="6.1.1.19"/>
    </reaction>
</comment>
<dbReference type="InterPro" id="IPR008909">
    <property type="entry name" value="DALR_anticod-bd"/>
</dbReference>
<dbReference type="PROSITE" id="PS00178">
    <property type="entry name" value="AA_TRNA_LIGASE_I"/>
    <property type="match status" value="1"/>
</dbReference>
<dbReference type="GO" id="GO:0016787">
    <property type="term" value="F:hydrolase activity"/>
    <property type="evidence" value="ECO:0007669"/>
    <property type="project" value="UniProtKB-KW"/>
</dbReference>
<evidence type="ECO:0000259" key="12">
    <source>
        <dbReference type="SMART" id="SM01016"/>
    </source>
</evidence>
<dbReference type="Pfam" id="PF05746">
    <property type="entry name" value="DALR_1"/>
    <property type="match status" value="1"/>
</dbReference>
<feature type="short sequence motif" description="'HIGH' region" evidence="9">
    <location>
        <begin position="126"/>
        <end position="136"/>
    </location>
</feature>